<dbReference type="InterPro" id="IPR021264">
    <property type="entry name" value="AFUB_079030/YDR124W-like"/>
</dbReference>
<dbReference type="PANTHER" id="PTHR36102">
    <property type="entry name" value="CHROMOSOME 10, WHOLE GENOME SHOTGUN SEQUENCE"/>
    <property type="match status" value="1"/>
</dbReference>
<dbReference type="Pfam" id="PF11001">
    <property type="entry name" value="AFUB_07903_YDR124W_hel"/>
    <property type="match status" value="1"/>
</dbReference>
<accession>A0AAF0EB56</accession>
<proteinExistence type="predicted"/>
<evidence type="ECO:0000313" key="3">
    <source>
        <dbReference type="EMBL" id="WFD23142.1"/>
    </source>
</evidence>
<gene>
    <name evidence="3" type="ORF">MEQU1_001828</name>
</gene>
<protein>
    <recommendedName>
        <fullName evidence="2">MADS-box domain-containing protein</fullName>
    </recommendedName>
</protein>
<dbReference type="InterPro" id="IPR002100">
    <property type="entry name" value="TF_MADSbox"/>
</dbReference>
<dbReference type="InterPro" id="IPR047092">
    <property type="entry name" value="AFUB_07903/YDR124W-like_hel"/>
</dbReference>
<dbReference type="Proteomes" id="UP001214415">
    <property type="component" value="Chromosome 3"/>
</dbReference>
<name>A0AAF0EB56_9BASI</name>
<evidence type="ECO:0000313" key="4">
    <source>
        <dbReference type="Proteomes" id="UP001214415"/>
    </source>
</evidence>
<sequence length="616" mass="68486">MPRIPVRVEPYSSPTKQHRHYKSKRDQVLRALGKAAYINGSQFALLLVSARGDVETYASDALQNRLDPWFVQSGIAQEARELARSTRAKRAKPPPLTDHDDALQDRTEDYSHESSSSMKLPDDPFLDTWGMGVNSARTGEEQDWSQVLKKDTLSEDPAAVYEHASVSDICSPQVPQVPRMSTPLHPSMKSSPIPQRPAAMPATHSQHTIELKDEDARTAFLELRFSQLQQVMCKMIAKEWIKVIEPKKQTRFPYNKGEAGRPGWWPVGVRHKEPDHLMKPERHALLLSILRSTQTRVARLQLATAEVVALIKAGKVSYLMDIYRVGKEEERLRDEGLDVNTPISVEVSCLDGWETPMEVPGPSADPNAHERDARDRRRALMRHEEEEPTDMSVSSAWAPSGADPFSPRPAMATELPPAELSIQTHDLNMNMQMQAVDVPHSAISQSPFGHAPDLPVLSPGPLRPEPVRSQTIHTASALHLPVMPNTATHDTPLAMPYHSSGPEMQRSASMSAGATSVSMRPTRSTPAHMPNTPDHWQLRPSQHSMPSIHVDGQMTDPSMTMESQRMSMVMQPPFQGYQRPPAPAAWGLPETPIQRSHSVAPMGLGIHMSPASGDRR</sequence>
<dbReference type="AlphaFoldDB" id="A0AAF0EB56"/>
<feature type="compositionally biased region" description="Basic and acidic residues" evidence="1">
    <location>
        <begin position="97"/>
        <end position="112"/>
    </location>
</feature>
<evidence type="ECO:0000259" key="2">
    <source>
        <dbReference type="PROSITE" id="PS50066"/>
    </source>
</evidence>
<keyword evidence="4" id="KW-1185">Reference proteome</keyword>
<evidence type="ECO:0000256" key="1">
    <source>
        <dbReference type="SAM" id="MobiDB-lite"/>
    </source>
</evidence>
<feature type="domain" description="MADS-box" evidence="2">
    <location>
        <begin position="1"/>
        <end position="61"/>
    </location>
</feature>
<dbReference type="EMBL" id="CP119902">
    <property type="protein sequence ID" value="WFD23142.1"/>
    <property type="molecule type" value="Genomic_DNA"/>
</dbReference>
<dbReference type="GO" id="GO:0046983">
    <property type="term" value="F:protein dimerization activity"/>
    <property type="evidence" value="ECO:0007669"/>
    <property type="project" value="InterPro"/>
</dbReference>
<feature type="region of interest" description="Disordered" evidence="1">
    <location>
        <begin position="383"/>
        <end position="404"/>
    </location>
</feature>
<dbReference type="GO" id="GO:0003677">
    <property type="term" value="F:DNA binding"/>
    <property type="evidence" value="ECO:0007669"/>
    <property type="project" value="InterPro"/>
</dbReference>
<feature type="region of interest" description="Disordered" evidence="1">
    <location>
        <begin position="81"/>
        <end position="125"/>
    </location>
</feature>
<reference evidence="3" key="1">
    <citation type="submission" date="2023-03" db="EMBL/GenBank/DDBJ databases">
        <title>Mating type loci evolution in Malassezia.</title>
        <authorList>
            <person name="Coelho M.A."/>
        </authorList>
    </citation>
    <scope>NUCLEOTIDE SEQUENCE</scope>
    <source>
        <strain evidence="3">CBS 12830</strain>
    </source>
</reference>
<dbReference type="PROSITE" id="PS50066">
    <property type="entry name" value="MADS_BOX_2"/>
    <property type="match status" value="1"/>
</dbReference>
<dbReference type="PANTHER" id="PTHR36102:SF1">
    <property type="entry name" value="YDR124W-LIKE HELICAL BUNDLE DOMAIN-CONTAINING PROTEIN"/>
    <property type="match status" value="1"/>
</dbReference>
<organism evidence="3 4">
    <name type="scientific">Malassezia equina</name>
    <dbReference type="NCBI Taxonomy" id="1381935"/>
    <lineage>
        <taxon>Eukaryota</taxon>
        <taxon>Fungi</taxon>
        <taxon>Dikarya</taxon>
        <taxon>Basidiomycota</taxon>
        <taxon>Ustilaginomycotina</taxon>
        <taxon>Malasseziomycetes</taxon>
        <taxon>Malasseziales</taxon>
        <taxon>Malasseziaceae</taxon>
        <taxon>Malassezia</taxon>
    </lineage>
</organism>